<dbReference type="Gene3D" id="3.30.160.60">
    <property type="entry name" value="Classic Zinc Finger"/>
    <property type="match status" value="3"/>
</dbReference>
<dbReference type="GO" id="GO:0008270">
    <property type="term" value="F:zinc ion binding"/>
    <property type="evidence" value="ECO:0007669"/>
    <property type="project" value="InterPro"/>
</dbReference>
<feature type="domain" description="U1-type" evidence="3">
    <location>
        <begin position="146"/>
        <end position="180"/>
    </location>
</feature>
<evidence type="ECO:0000256" key="1">
    <source>
        <dbReference type="SAM" id="MobiDB-lite"/>
    </source>
</evidence>
<keyword evidence="5" id="KW-1185">Reference proteome</keyword>
<feature type="domain" description="C2H2-type" evidence="2">
    <location>
        <begin position="50"/>
        <end position="74"/>
    </location>
</feature>
<accession>A0A4S2LGY3</accession>
<dbReference type="OrthoDB" id="6238392at2759"/>
<feature type="domain" description="C2H2-type" evidence="2">
    <location>
        <begin position="149"/>
        <end position="173"/>
    </location>
</feature>
<proteinExistence type="predicted"/>
<dbReference type="SMART" id="SM00451">
    <property type="entry name" value="ZnF_U1"/>
    <property type="match status" value="3"/>
</dbReference>
<evidence type="ECO:0000259" key="2">
    <source>
        <dbReference type="SMART" id="SM00355"/>
    </source>
</evidence>
<dbReference type="Proteomes" id="UP000308267">
    <property type="component" value="Unassembled WGS sequence"/>
</dbReference>
<feature type="domain" description="U1-type" evidence="3">
    <location>
        <begin position="47"/>
        <end position="81"/>
    </location>
</feature>
<dbReference type="STRING" id="147828.A0A4S2LGY3"/>
<feature type="domain" description="C2H2-type" evidence="2">
    <location>
        <begin position="86"/>
        <end position="110"/>
    </location>
</feature>
<gene>
    <name evidence="4" type="ORF">CRM22_008910</name>
</gene>
<evidence type="ECO:0000259" key="3">
    <source>
        <dbReference type="SMART" id="SM00451"/>
    </source>
</evidence>
<evidence type="ECO:0008006" key="6">
    <source>
        <dbReference type="Google" id="ProtNLM"/>
    </source>
</evidence>
<reference evidence="4 5" key="1">
    <citation type="journal article" date="2019" name="BMC Genomics">
        <title>New insights from Opisthorchis felineus genome: update on genomics of the epidemiologically important liver flukes.</title>
        <authorList>
            <person name="Ershov N.I."/>
            <person name="Mordvinov V.A."/>
            <person name="Prokhortchouk E.B."/>
            <person name="Pakharukova M.Y."/>
            <person name="Gunbin K.V."/>
            <person name="Ustyantsev K."/>
            <person name="Genaev M.A."/>
            <person name="Blinov A.G."/>
            <person name="Mazur A."/>
            <person name="Boulygina E."/>
            <person name="Tsygankova S."/>
            <person name="Khrameeva E."/>
            <person name="Chekanov N."/>
            <person name="Fan G."/>
            <person name="Xiao A."/>
            <person name="Zhang H."/>
            <person name="Xu X."/>
            <person name="Yang H."/>
            <person name="Solovyev V."/>
            <person name="Lee S.M."/>
            <person name="Liu X."/>
            <person name="Afonnikov D.A."/>
            <person name="Skryabin K.G."/>
        </authorList>
    </citation>
    <scope>NUCLEOTIDE SEQUENCE [LARGE SCALE GENOMIC DNA]</scope>
    <source>
        <strain evidence="4">AK-0245</strain>
        <tissue evidence="4">Whole organism</tissue>
    </source>
</reference>
<sequence>MSGDTGEKSADLSASCLSECGSVTSLTSTKSTSYHTLTTDSVTPHPNEFFVCNMCNLTCLGRVPFESHINGEEHRKASLSKAVVSFDCGTCKIVLNSRQNYETHINGSKHKRKLKHSPSVLPPECVLETSTSSVVPTTPPSTNTVSDEFKCIVCDLSCLSSDQLNYHLTGKKHAKRCKQQASLLVANALPRVEAIQTDFSEPTDKTAPVPEQQSVPARPYRKRALISYTKAQMQDGLDGLRELELSVKHHNMTPMLLQLPTCLHREKSDSGADEPEAKRSAPDTEATVNRQPFCEHLKCMVARGIKCYELALREIQGIQTNGVERQSAIVSSVAVQDKSSKL</sequence>
<feature type="region of interest" description="Disordered" evidence="1">
    <location>
        <begin position="265"/>
        <end position="287"/>
    </location>
</feature>
<comment type="caution">
    <text evidence="4">The sequence shown here is derived from an EMBL/GenBank/DDBJ whole genome shotgun (WGS) entry which is preliminary data.</text>
</comment>
<protein>
    <recommendedName>
        <fullName evidence="6">C2H2-type domain-containing protein</fullName>
    </recommendedName>
</protein>
<feature type="domain" description="U1-type" evidence="3">
    <location>
        <begin position="83"/>
        <end position="117"/>
    </location>
</feature>
<name>A0A4S2LGY3_OPIFE</name>
<dbReference type="InterPro" id="IPR036236">
    <property type="entry name" value="Znf_C2H2_sf"/>
</dbReference>
<dbReference type="InterPro" id="IPR003604">
    <property type="entry name" value="Matrin/U1-like-C_Znf_C2H2"/>
</dbReference>
<dbReference type="SMART" id="SM00355">
    <property type="entry name" value="ZnF_C2H2"/>
    <property type="match status" value="3"/>
</dbReference>
<evidence type="ECO:0000313" key="5">
    <source>
        <dbReference type="Proteomes" id="UP000308267"/>
    </source>
</evidence>
<dbReference type="PANTHER" id="PTHR45762">
    <property type="entry name" value="ZINC FINGER RNA-BINDING PROTEIN"/>
    <property type="match status" value="1"/>
</dbReference>
<dbReference type="EMBL" id="SJOL01008723">
    <property type="protein sequence ID" value="TGZ59718.1"/>
    <property type="molecule type" value="Genomic_DNA"/>
</dbReference>
<dbReference type="InterPro" id="IPR013087">
    <property type="entry name" value="Znf_C2H2_type"/>
</dbReference>
<dbReference type="Pfam" id="PF12874">
    <property type="entry name" value="zf-met"/>
    <property type="match status" value="2"/>
</dbReference>
<organism evidence="4 5">
    <name type="scientific">Opisthorchis felineus</name>
    <dbReference type="NCBI Taxonomy" id="147828"/>
    <lineage>
        <taxon>Eukaryota</taxon>
        <taxon>Metazoa</taxon>
        <taxon>Spiralia</taxon>
        <taxon>Lophotrochozoa</taxon>
        <taxon>Platyhelminthes</taxon>
        <taxon>Trematoda</taxon>
        <taxon>Digenea</taxon>
        <taxon>Opisthorchiida</taxon>
        <taxon>Opisthorchiata</taxon>
        <taxon>Opisthorchiidae</taxon>
        <taxon>Opisthorchis</taxon>
    </lineage>
</organism>
<evidence type="ECO:0000313" key="4">
    <source>
        <dbReference type="EMBL" id="TGZ59718.1"/>
    </source>
</evidence>
<feature type="compositionally biased region" description="Basic and acidic residues" evidence="1">
    <location>
        <begin position="265"/>
        <end position="282"/>
    </location>
</feature>
<dbReference type="PANTHER" id="PTHR45762:SF3">
    <property type="entry name" value="ZINC-FINGER PROTEIN AT 72D, ISOFORM B"/>
    <property type="match status" value="1"/>
</dbReference>
<dbReference type="GO" id="GO:0003676">
    <property type="term" value="F:nucleic acid binding"/>
    <property type="evidence" value="ECO:0007669"/>
    <property type="project" value="InterPro"/>
</dbReference>
<dbReference type="SUPFAM" id="SSF57667">
    <property type="entry name" value="beta-beta-alpha zinc fingers"/>
    <property type="match status" value="3"/>
</dbReference>
<dbReference type="AlphaFoldDB" id="A0A4S2LGY3"/>